<reference evidence="1" key="1">
    <citation type="submission" date="2014-07" db="EMBL/GenBank/DDBJ databases">
        <authorList>
            <person name="Monot Marc"/>
        </authorList>
    </citation>
    <scope>NUCLEOTIDE SEQUENCE</scope>
    <source>
        <strain evidence="1">7032994</strain>
    </source>
</reference>
<sequence length="99" mass="11444">MIYLGNLMDTEEQNIKYVGMIHYKPSILGEEDLKSGILVDELPVQQYIENKEAKLFINIDTKEVFYRYTDIKSSMEDKVNSTEQTIADLTFQLMSNGVI</sequence>
<dbReference type="RefSeq" id="WP_021395520.1">
    <property type="nucleotide sequence ID" value="NZ_BIPF01000058.1"/>
</dbReference>
<gene>
    <name evidence="1" type="ORF">BN1097_980001</name>
</gene>
<accession>A0A069AMP8</accession>
<evidence type="ECO:0000313" key="1">
    <source>
        <dbReference type="EMBL" id="CDS90554.1"/>
    </source>
</evidence>
<name>A0A069AMP8_CLODI</name>
<organism evidence="1">
    <name type="scientific">Clostridioides difficile</name>
    <name type="common">Peptoclostridium difficile</name>
    <dbReference type="NCBI Taxonomy" id="1496"/>
    <lineage>
        <taxon>Bacteria</taxon>
        <taxon>Bacillati</taxon>
        <taxon>Bacillota</taxon>
        <taxon>Clostridia</taxon>
        <taxon>Peptostreptococcales</taxon>
        <taxon>Peptostreptococcaceae</taxon>
        <taxon>Clostridioides</taxon>
    </lineage>
</organism>
<dbReference type="AlphaFoldDB" id="A0A069AMP8"/>
<dbReference type="EMBL" id="LK932440">
    <property type="protein sequence ID" value="CDS90554.1"/>
    <property type="molecule type" value="Genomic_DNA"/>
</dbReference>
<protein>
    <submittedName>
        <fullName evidence="1">Uncharacterized protein</fullName>
    </submittedName>
</protein>
<proteinExistence type="predicted"/>